<organism evidence="1 2">
    <name type="scientific">Cyphellophora europaea (strain CBS 101466)</name>
    <name type="common">Phialophora europaea</name>
    <dbReference type="NCBI Taxonomy" id="1220924"/>
    <lineage>
        <taxon>Eukaryota</taxon>
        <taxon>Fungi</taxon>
        <taxon>Dikarya</taxon>
        <taxon>Ascomycota</taxon>
        <taxon>Pezizomycotina</taxon>
        <taxon>Eurotiomycetes</taxon>
        <taxon>Chaetothyriomycetidae</taxon>
        <taxon>Chaetothyriales</taxon>
        <taxon>Cyphellophoraceae</taxon>
        <taxon>Cyphellophora</taxon>
    </lineage>
</organism>
<dbReference type="GeneID" id="19975275"/>
<evidence type="ECO:0000313" key="1">
    <source>
        <dbReference type="EMBL" id="ETN36948.1"/>
    </source>
</evidence>
<accession>W2RMN0</accession>
<evidence type="ECO:0000313" key="2">
    <source>
        <dbReference type="Proteomes" id="UP000030752"/>
    </source>
</evidence>
<sequence length="260" mass="30473">MPTTFMLLPPEVRLTIFMHLYRGLQVDYDPFMAGDAARLLDISIFFVCRQILDEARLVFLEKARINCSEIIRDHFIETSHHFFTTCAPYMKHMFLEDGEGFYFEQVQYTSLSYQVIADLMSSLQSVDVHHGRDWIWLREGEADATGRPNTKGFARVVREWNNVRQREVWNTQSSEVKKLFRTWQQQGKRVALYCTRLVVSVVPIADADLDSFPPDDPPEWDEDFPEWTWKARMDVASLAATFTHEESAREFKVTLSEWEA</sequence>
<dbReference type="VEuPathDB" id="FungiDB:HMPREF1541_07936"/>
<keyword evidence="2" id="KW-1185">Reference proteome</keyword>
<dbReference type="AlphaFoldDB" id="W2RMN0"/>
<dbReference type="InParanoid" id="W2RMN0"/>
<dbReference type="EMBL" id="KB822724">
    <property type="protein sequence ID" value="ETN36948.1"/>
    <property type="molecule type" value="Genomic_DNA"/>
</dbReference>
<dbReference type="HOGENOM" id="CLU_1069648_0_0_1"/>
<protein>
    <submittedName>
        <fullName evidence="1">Uncharacterized protein</fullName>
    </submittedName>
</protein>
<proteinExistence type="predicted"/>
<reference evidence="1 2" key="1">
    <citation type="submission" date="2013-03" db="EMBL/GenBank/DDBJ databases">
        <title>The Genome Sequence of Phialophora europaea CBS 101466.</title>
        <authorList>
            <consortium name="The Broad Institute Genomics Platform"/>
            <person name="Cuomo C."/>
            <person name="de Hoog S."/>
            <person name="Gorbushina A."/>
            <person name="Walker B."/>
            <person name="Young S.K."/>
            <person name="Zeng Q."/>
            <person name="Gargeya S."/>
            <person name="Fitzgerald M."/>
            <person name="Haas B."/>
            <person name="Abouelleil A."/>
            <person name="Allen A.W."/>
            <person name="Alvarado L."/>
            <person name="Arachchi H.M."/>
            <person name="Berlin A.M."/>
            <person name="Chapman S.B."/>
            <person name="Gainer-Dewar J."/>
            <person name="Goldberg J."/>
            <person name="Griggs A."/>
            <person name="Gujja S."/>
            <person name="Hansen M."/>
            <person name="Howarth C."/>
            <person name="Imamovic A."/>
            <person name="Ireland A."/>
            <person name="Larimer J."/>
            <person name="McCowan C."/>
            <person name="Murphy C."/>
            <person name="Pearson M."/>
            <person name="Poon T.W."/>
            <person name="Priest M."/>
            <person name="Roberts A."/>
            <person name="Saif S."/>
            <person name="Shea T."/>
            <person name="Sisk P."/>
            <person name="Sykes S."/>
            <person name="Wortman J."/>
            <person name="Nusbaum C."/>
            <person name="Birren B."/>
        </authorList>
    </citation>
    <scope>NUCLEOTIDE SEQUENCE [LARGE SCALE GENOMIC DNA]</scope>
    <source>
        <strain evidence="1 2">CBS 101466</strain>
    </source>
</reference>
<dbReference type="Proteomes" id="UP000030752">
    <property type="component" value="Unassembled WGS sequence"/>
</dbReference>
<name>W2RMN0_CYPE1</name>
<dbReference type="RefSeq" id="XP_008720480.1">
    <property type="nucleotide sequence ID" value="XM_008722258.1"/>
</dbReference>
<gene>
    <name evidence="1" type="ORF">HMPREF1541_07936</name>
</gene>